<dbReference type="EMBL" id="MSTN01000008">
    <property type="protein sequence ID" value="OPD49308.1"/>
    <property type="molecule type" value="Genomic_DNA"/>
</dbReference>
<comment type="caution">
    <text evidence="1">The sequence shown here is derived from an EMBL/GenBank/DDBJ whole genome shotgun (WGS) entry which is preliminary data.</text>
</comment>
<evidence type="ECO:0008006" key="3">
    <source>
        <dbReference type="Google" id="ProtNLM"/>
    </source>
</evidence>
<organism evidence="1 2">
    <name type="scientific">Bacillus thuringiensis</name>
    <dbReference type="NCBI Taxonomy" id="1428"/>
    <lineage>
        <taxon>Bacteria</taxon>
        <taxon>Bacillati</taxon>
        <taxon>Bacillota</taxon>
        <taxon>Bacilli</taxon>
        <taxon>Bacillales</taxon>
        <taxon>Bacillaceae</taxon>
        <taxon>Bacillus</taxon>
        <taxon>Bacillus cereus group</taxon>
    </lineage>
</organism>
<name>A0ABD6R582_BACTU</name>
<evidence type="ECO:0000313" key="1">
    <source>
        <dbReference type="EMBL" id="OPD49308.1"/>
    </source>
</evidence>
<dbReference type="AlphaFoldDB" id="A0ABD6R582"/>
<accession>A0ABD6R582</accession>
<evidence type="ECO:0000313" key="2">
    <source>
        <dbReference type="Proteomes" id="UP000190187"/>
    </source>
</evidence>
<gene>
    <name evidence="1" type="ORF">BVF97_19995</name>
</gene>
<dbReference type="Proteomes" id="UP000190187">
    <property type="component" value="Unassembled WGS sequence"/>
</dbReference>
<dbReference type="RefSeq" id="WP_078994239.1">
    <property type="nucleotide sequence ID" value="NZ_MSTN01000008.1"/>
</dbReference>
<protein>
    <recommendedName>
        <fullName evidence="3">Apea-like HEPN domain-containing protein</fullName>
    </recommendedName>
</protein>
<reference evidence="1 2" key="1">
    <citation type="submission" date="2017-01" db="EMBL/GenBank/DDBJ databases">
        <title>Draft Genome Sequence of Bacillus thuringiensis DNG9.</title>
        <authorList>
            <person name="Rosana A.R."/>
            <person name="Daas M.S."/>
            <person name="Acedo J.Z."/>
            <person name="Case R.J."/>
            <person name="Vederas J.C."/>
            <person name="Nateche F."/>
            <person name="Kebbouche-Gana S."/>
        </authorList>
    </citation>
    <scope>NUCLEOTIDE SEQUENCE [LARGE SCALE GENOMIC DNA]</scope>
    <source>
        <strain evidence="1 2">DNG9</strain>
    </source>
</reference>
<sequence length="439" mass="50814">MILDIGITEVEKSNEFLRSLWAEMAREFGKCAWYYTPYKIKQAKTITFGFMDIGESVLIVGVTYKNKGSIIKLFFEYSEDIYGYGYIEGQKDKLKKESQLGKRLEKVVKKARKSMGKYKNYSALPIIKSILPLSNYEGHNFKVEYIGVNKTRIYFPVAAYDKNQVEGKIIQKTNQVIDFLSVETNAPFWNASTTSKEDKERTELIEELYQEPDFIDGLSVKNGYLTISEEAKEFLDYLIKSNGEKKELQIFLNACYHFHTARKYDAQIHDHQGYIRHPFEDGSGVKIEIYNKNQDLRTALNIGSSQTEIATILYMSALEVVTLIGFHSEKCEMCNQEKYGIASRVGKLVKEKLNSNIASQLNNYYDKRSKYLHRGYMLTDDAPTNSLIPLLDIDGENGCDFPVQVSLINLREYTSYILRAFYKEYFLNKENVKKTNFFE</sequence>
<proteinExistence type="predicted"/>